<gene>
    <name evidence="3" type="ORF">AA994_06875</name>
    <name evidence="2" type="ORF">CVU5213_04830</name>
</gene>
<proteinExistence type="predicted"/>
<keyword evidence="5" id="KW-1185">Reference proteome</keyword>
<keyword evidence="1" id="KW-1133">Transmembrane helix</keyword>
<sequence>MEFTNFYNYARSDLRFITLKSVEINHPLYTLNSKQDTLNPNAESFNYTSKKSYHFKENDKILLCNLGSKITLFRNLTQKEDNFKEAKIKHYIFLCFLGIFALLFVFFAAFNSFALLYLILLSANLILLVLGLINLGLLFKQIRILKTSKQNEIEDFLKQNLSKNSA</sequence>
<organism evidence="3 4">
    <name type="scientific">Campylobacter vulpis</name>
    <dbReference type="NCBI Taxonomy" id="1655500"/>
    <lineage>
        <taxon>Bacteria</taxon>
        <taxon>Pseudomonadati</taxon>
        <taxon>Campylobacterota</taxon>
        <taxon>Epsilonproteobacteria</taxon>
        <taxon>Campylobacterales</taxon>
        <taxon>Campylobacteraceae</taxon>
        <taxon>Campylobacter</taxon>
    </lineage>
</organism>
<dbReference type="RefSeq" id="WP_099462297.1">
    <property type="nucleotide sequence ID" value="NZ_CP041617.1"/>
</dbReference>
<dbReference type="OrthoDB" id="5355608at2"/>
<dbReference type="Proteomes" id="UP000237472">
    <property type="component" value="Unassembled WGS sequence"/>
</dbReference>
<reference evidence="4" key="2">
    <citation type="submission" date="2015-06" db="EMBL/GenBank/DDBJ databases">
        <authorList>
            <person name="Parisi A."/>
            <person name="Chiara M."/>
            <person name="Florio D."/>
            <person name="Miccolupo A."/>
            <person name="Manzari C."/>
            <person name="Mion D."/>
            <person name="Caruso M."/>
            <person name="D'erchia A.M."/>
            <person name="Zanoni R."/>
        </authorList>
    </citation>
    <scope>NUCLEOTIDE SEQUENCE [LARGE SCALE GENOMIC DNA]</scope>
    <source>
        <strain evidence="4">73/13</strain>
    </source>
</reference>
<dbReference type="AlphaFoldDB" id="A0A2G4QZW1"/>
<evidence type="ECO:0000313" key="5">
    <source>
        <dbReference type="Proteomes" id="UP000811399"/>
    </source>
</evidence>
<name>A0A2G4QZW1_9BACT</name>
<feature type="transmembrane region" description="Helical" evidence="1">
    <location>
        <begin position="116"/>
        <end position="139"/>
    </location>
</feature>
<dbReference type="Proteomes" id="UP000811399">
    <property type="component" value="Unassembled WGS sequence"/>
</dbReference>
<evidence type="ECO:0000313" key="2">
    <source>
        <dbReference type="EMBL" id="MBS4241047.1"/>
    </source>
</evidence>
<feature type="transmembrane region" description="Helical" evidence="1">
    <location>
        <begin position="91"/>
        <end position="110"/>
    </location>
</feature>
<dbReference type="GeneID" id="77267282"/>
<keyword evidence="1" id="KW-0472">Membrane</keyword>
<evidence type="ECO:0000313" key="4">
    <source>
        <dbReference type="Proteomes" id="UP000237472"/>
    </source>
</evidence>
<evidence type="ECO:0000313" key="3">
    <source>
        <dbReference type="EMBL" id="PHY89808.1"/>
    </source>
</evidence>
<evidence type="ECO:0000256" key="1">
    <source>
        <dbReference type="SAM" id="Phobius"/>
    </source>
</evidence>
<reference evidence="2 5" key="4">
    <citation type="journal article" date="2021" name="Syst. Appl. Microbiol.">
        <title>nCampylobacter vulpis sp. nov. isolated from wild red foxes.</title>
        <authorList>
            <person name="Parisi A."/>
            <person name="Chiara M."/>
            <person name="Caffara M."/>
            <person name="Mion D."/>
            <person name="Miller W.G."/>
            <person name="Caruso M."/>
            <person name="Manzari C."/>
            <person name="Florio D."/>
            <person name="Capozzi L."/>
            <person name="D'Erchia A.M."/>
            <person name="Manzulli V."/>
            <person name="Zanoni R.G."/>
        </authorList>
    </citation>
    <scope>NUCLEOTIDE SEQUENCE [LARGE SCALE GENOMIC DNA]</scope>
    <source>
        <strain evidence="2 5">52/13</strain>
    </source>
</reference>
<dbReference type="EMBL" id="VJYU01000011">
    <property type="protein sequence ID" value="MBS4241047.1"/>
    <property type="molecule type" value="Genomic_DNA"/>
</dbReference>
<dbReference type="EMBL" id="LDWY01000085">
    <property type="protein sequence ID" value="PHY89808.1"/>
    <property type="molecule type" value="Genomic_DNA"/>
</dbReference>
<comment type="caution">
    <text evidence="3">The sequence shown here is derived from an EMBL/GenBank/DDBJ whole genome shotgun (WGS) entry which is preliminary data.</text>
</comment>
<accession>A0A2G4QZW1</accession>
<protein>
    <submittedName>
        <fullName evidence="3">Membrane protein</fullName>
    </submittedName>
</protein>
<keyword evidence="1" id="KW-0812">Transmembrane</keyword>
<reference evidence="2" key="3">
    <citation type="submission" date="2019-07" db="EMBL/GenBank/DDBJ databases">
        <authorList>
            <person name="Miller W.G."/>
        </authorList>
    </citation>
    <scope>NUCLEOTIDE SEQUENCE</scope>
    <source>
        <strain evidence="2">52/13</strain>
    </source>
</reference>
<reference evidence="3" key="1">
    <citation type="submission" date="2015-06" db="EMBL/GenBank/DDBJ databases">
        <authorList>
            <person name="Hoefler B.C."/>
            <person name="Straight P.D."/>
        </authorList>
    </citation>
    <scope>NUCLEOTIDE SEQUENCE [LARGE SCALE GENOMIC DNA]</scope>
    <source>
        <strain evidence="3">73/13</strain>
    </source>
</reference>